<dbReference type="AlphaFoldDB" id="A0AAV5UT65"/>
<evidence type="ECO:0000313" key="3">
    <source>
        <dbReference type="Proteomes" id="UP001432322"/>
    </source>
</evidence>
<gene>
    <name evidence="2" type="ORF">PFISCL1PPCAC_1200</name>
</gene>
<evidence type="ECO:0008006" key="4">
    <source>
        <dbReference type="Google" id="ProtNLM"/>
    </source>
</evidence>
<keyword evidence="3" id="KW-1185">Reference proteome</keyword>
<feature type="transmembrane region" description="Helical" evidence="1">
    <location>
        <begin position="90"/>
        <end position="117"/>
    </location>
</feature>
<protein>
    <recommendedName>
        <fullName evidence="4">G protein-coupled receptor</fullName>
    </recommendedName>
</protein>
<sequence>LHLDSLNKRLEPRFSIHFSPFSSLLAVPLDRSAATTVHLPLLQLPYTMAMSKARKIVLIMNIVSIPFSIVNMALGLFISSEFFLCGIGSLIIAIFGICGVCCKNTCLIMTTIVFLIIDMINKATMAYLLISIGTAAELNKAAVAYLAKHPTSDVAAFKGLVWATAILTIIEIVFEAILTHFSFKARKEIKQEEFGAFMGGYPVPSGSVPSSGGPPRT</sequence>
<feature type="non-terminal residue" evidence="2">
    <location>
        <position position="1"/>
    </location>
</feature>
<proteinExistence type="predicted"/>
<dbReference type="Proteomes" id="UP001432322">
    <property type="component" value="Unassembled WGS sequence"/>
</dbReference>
<name>A0AAV5UT65_9BILA</name>
<feature type="transmembrane region" description="Helical" evidence="1">
    <location>
        <begin position="56"/>
        <end position="78"/>
    </location>
</feature>
<feature type="transmembrane region" description="Helical" evidence="1">
    <location>
        <begin position="124"/>
        <end position="147"/>
    </location>
</feature>
<accession>A0AAV5UT65</accession>
<feature type="transmembrane region" description="Helical" evidence="1">
    <location>
        <begin position="159"/>
        <end position="181"/>
    </location>
</feature>
<keyword evidence="1" id="KW-0812">Transmembrane</keyword>
<keyword evidence="1" id="KW-0472">Membrane</keyword>
<organism evidence="2 3">
    <name type="scientific">Pristionchus fissidentatus</name>
    <dbReference type="NCBI Taxonomy" id="1538716"/>
    <lineage>
        <taxon>Eukaryota</taxon>
        <taxon>Metazoa</taxon>
        <taxon>Ecdysozoa</taxon>
        <taxon>Nematoda</taxon>
        <taxon>Chromadorea</taxon>
        <taxon>Rhabditida</taxon>
        <taxon>Rhabditina</taxon>
        <taxon>Diplogasteromorpha</taxon>
        <taxon>Diplogasteroidea</taxon>
        <taxon>Neodiplogasteridae</taxon>
        <taxon>Pristionchus</taxon>
    </lineage>
</organism>
<evidence type="ECO:0000256" key="1">
    <source>
        <dbReference type="SAM" id="Phobius"/>
    </source>
</evidence>
<reference evidence="2" key="1">
    <citation type="submission" date="2023-10" db="EMBL/GenBank/DDBJ databases">
        <title>Genome assembly of Pristionchus species.</title>
        <authorList>
            <person name="Yoshida K."/>
            <person name="Sommer R.J."/>
        </authorList>
    </citation>
    <scope>NUCLEOTIDE SEQUENCE</scope>
    <source>
        <strain evidence="2">RS5133</strain>
    </source>
</reference>
<evidence type="ECO:0000313" key="2">
    <source>
        <dbReference type="EMBL" id="GMT09903.1"/>
    </source>
</evidence>
<comment type="caution">
    <text evidence="2">The sequence shown here is derived from an EMBL/GenBank/DDBJ whole genome shotgun (WGS) entry which is preliminary data.</text>
</comment>
<dbReference type="EMBL" id="BTSY01000001">
    <property type="protein sequence ID" value="GMT09903.1"/>
    <property type="molecule type" value="Genomic_DNA"/>
</dbReference>
<keyword evidence="1" id="KW-1133">Transmembrane helix</keyword>